<evidence type="ECO:0000256" key="1">
    <source>
        <dbReference type="SAM" id="Phobius"/>
    </source>
</evidence>
<dbReference type="PANTHER" id="PTHR37309">
    <property type="entry name" value="SLR0284 PROTEIN"/>
    <property type="match status" value="1"/>
</dbReference>
<feature type="transmembrane region" description="Helical" evidence="1">
    <location>
        <begin position="90"/>
        <end position="110"/>
    </location>
</feature>
<organism evidence="2 3">
    <name type="scientific">Eiseniibacteriota bacterium</name>
    <dbReference type="NCBI Taxonomy" id="2212470"/>
    <lineage>
        <taxon>Bacteria</taxon>
        <taxon>Candidatus Eiseniibacteriota</taxon>
    </lineage>
</organism>
<dbReference type="AlphaFoldDB" id="A0A538TEY1"/>
<gene>
    <name evidence="2" type="ORF">E6K78_12045</name>
</gene>
<dbReference type="Proteomes" id="UP000316609">
    <property type="component" value="Unassembled WGS sequence"/>
</dbReference>
<keyword evidence="1" id="KW-0812">Transmembrane</keyword>
<dbReference type="InterPro" id="IPR007165">
    <property type="entry name" value="Phage_holin_4_2"/>
</dbReference>
<dbReference type="PANTHER" id="PTHR37309:SF1">
    <property type="entry name" value="SLR0284 PROTEIN"/>
    <property type="match status" value="1"/>
</dbReference>
<sequence>MEVTMRTLLHFVVIAATFLVLSRFLPGLHVTGWVPALLAAVILAIVNAVVRPILFLITLPLTILTLGLFLLLLNALMLMFTAWIVPGLSVNGWGTAIFAALILSIVGMMWKSLTRDESLRLA</sequence>
<dbReference type="EMBL" id="VBOY01000144">
    <property type="protein sequence ID" value="TMQ62205.1"/>
    <property type="molecule type" value="Genomic_DNA"/>
</dbReference>
<accession>A0A538TEY1</accession>
<comment type="caution">
    <text evidence="2">The sequence shown here is derived from an EMBL/GenBank/DDBJ whole genome shotgun (WGS) entry which is preliminary data.</text>
</comment>
<feature type="transmembrane region" description="Helical" evidence="1">
    <location>
        <begin position="62"/>
        <end position="84"/>
    </location>
</feature>
<proteinExistence type="predicted"/>
<evidence type="ECO:0000313" key="3">
    <source>
        <dbReference type="Proteomes" id="UP000316609"/>
    </source>
</evidence>
<reference evidence="2 3" key="1">
    <citation type="journal article" date="2019" name="Nat. Microbiol.">
        <title>Mediterranean grassland soil C-N compound turnover is dependent on rainfall and depth, and is mediated by genomically divergent microorganisms.</title>
        <authorList>
            <person name="Diamond S."/>
            <person name="Andeer P.F."/>
            <person name="Li Z."/>
            <person name="Crits-Christoph A."/>
            <person name="Burstein D."/>
            <person name="Anantharaman K."/>
            <person name="Lane K.R."/>
            <person name="Thomas B.C."/>
            <person name="Pan C."/>
            <person name="Northen T.R."/>
            <person name="Banfield J.F."/>
        </authorList>
    </citation>
    <scope>NUCLEOTIDE SEQUENCE [LARGE SCALE GENOMIC DNA]</scope>
    <source>
        <strain evidence="2">WS_8</strain>
    </source>
</reference>
<evidence type="ECO:0000313" key="2">
    <source>
        <dbReference type="EMBL" id="TMQ62205.1"/>
    </source>
</evidence>
<protein>
    <submittedName>
        <fullName evidence="2">Phage holin family protein</fullName>
    </submittedName>
</protein>
<feature type="transmembrane region" description="Helical" evidence="1">
    <location>
        <begin position="32"/>
        <end position="50"/>
    </location>
</feature>
<keyword evidence="1" id="KW-0472">Membrane</keyword>
<name>A0A538TEY1_UNCEI</name>
<keyword evidence="1" id="KW-1133">Transmembrane helix</keyword>
<dbReference type="Pfam" id="PF04020">
    <property type="entry name" value="Phage_holin_4_2"/>
    <property type="match status" value="1"/>
</dbReference>